<reference evidence="4" key="1">
    <citation type="submission" date="2017-02" db="EMBL/GenBank/DDBJ databases">
        <authorList>
            <person name="Varghese N."/>
            <person name="Submissions S."/>
        </authorList>
    </citation>
    <scope>NUCLEOTIDE SEQUENCE [LARGE SCALE GENOMIC DNA]</scope>
    <source>
        <strain evidence="4">DSM 22385</strain>
    </source>
</reference>
<organism evidence="3 4">
    <name type="scientific">Daejeonella lutea</name>
    <dbReference type="NCBI Taxonomy" id="572036"/>
    <lineage>
        <taxon>Bacteria</taxon>
        <taxon>Pseudomonadati</taxon>
        <taxon>Bacteroidota</taxon>
        <taxon>Sphingobacteriia</taxon>
        <taxon>Sphingobacteriales</taxon>
        <taxon>Sphingobacteriaceae</taxon>
        <taxon>Daejeonella</taxon>
    </lineage>
</organism>
<feature type="chain" id="PRO_5012684981" description="T9SS C-terminal target domain-containing protein" evidence="2">
    <location>
        <begin position="22"/>
        <end position="449"/>
    </location>
</feature>
<dbReference type="AlphaFoldDB" id="A0A1T4ZYF2"/>
<dbReference type="PANTHER" id="PTHR41339">
    <property type="entry name" value="LIPL48"/>
    <property type="match status" value="1"/>
</dbReference>
<proteinExistence type="predicted"/>
<dbReference type="EMBL" id="FUYR01000001">
    <property type="protein sequence ID" value="SKB27841.1"/>
    <property type="molecule type" value="Genomic_DNA"/>
</dbReference>
<feature type="region of interest" description="Disordered" evidence="1">
    <location>
        <begin position="260"/>
        <end position="279"/>
    </location>
</feature>
<feature type="signal peptide" evidence="2">
    <location>
        <begin position="1"/>
        <end position="21"/>
    </location>
</feature>
<dbReference type="RefSeq" id="WP_079700612.1">
    <property type="nucleotide sequence ID" value="NZ_FUYR01000001.1"/>
</dbReference>
<gene>
    <name evidence="3" type="ORF">SAMN05661099_0094</name>
</gene>
<evidence type="ECO:0000313" key="4">
    <source>
        <dbReference type="Proteomes" id="UP000189981"/>
    </source>
</evidence>
<keyword evidence="4" id="KW-1185">Reference proteome</keyword>
<dbReference type="OrthoDB" id="1521716at2"/>
<dbReference type="STRING" id="572036.SAMN05661099_0094"/>
<dbReference type="Proteomes" id="UP000189981">
    <property type="component" value="Unassembled WGS sequence"/>
</dbReference>
<evidence type="ECO:0008006" key="5">
    <source>
        <dbReference type="Google" id="ProtNLM"/>
    </source>
</evidence>
<sequence length="449" mass="47615">MNKLKFLNVLLAALLVLTACQRNNNDDDEEIILQPEVIPSQITANKTLTNDRVWILKGYTYVSSNSTLTIEAGTVIKSDVTEKGALIIDKGSKLNATGTADRPIIFTSGKPAGQRQPGDWGGIVIIGDAPTNRPSLADCEGGINRQYGLGQNASDNSGVLKYVRLEYAGISASQGSEVNALTFYSVGSGTVIENIMVAYAKDDAYEFFGGTVNGKNMIAYATADDDFDFDLGYTGSIQFGLVLRHPEFVDAGDAGNGIECDNEPTIPGAGPSSPRTKPSLSNFTLVGTNGATGEKEQHNFANRWRKATQFILNNSILIGFKKGGFAMETAQTVNDYLAGTSQFKNNLVHAVTNPYLLNDAPAQGASTNAAIKTKVEADGGVTLATAADAKLTSPFAFTTPNFLPAIGSPALAGTWATTPGATQVTYRGAFGTTNWAAGWTNWDPQNTTY</sequence>
<dbReference type="PANTHER" id="PTHR41339:SF1">
    <property type="entry name" value="SECRETED PROTEIN"/>
    <property type="match status" value="1"/>
</dbReference>
<protein>
    <recommendedName>
        <fullName evidence="5">T9SS C-terminal target domain-containing protein</fullName>
    </recommendedName>
</protein>
<accession>A0A1T4ZYF2</accession>
<name>A0A1T4ZYF2_9SPHI</name>
<keyword evidence="2" id="KW-0732">Signal</keyword>
<evidence type="ECO:0000256" key="1">
    <source>
        <dbReference type="SAM" id="MobiDB-lite"/>
    </source>
</evidence>
<dbReference type="PROSITE" id="PS51257">
    <property type="entry name" value="PROKAR_LIPOPROTEIN"/>
    <property type="match status" value="1"/>
</dbReference>
<evidence type="ECO:0000313" key="3">
    <source>
        <dbReference type="EMBL" id="SKB27841.1"/>
    </source>
</evidence>
<evidence type="ECO:0000256" key="2">
    <source>
        <dbReference type="SAM" id="SignalP"/>
    </source>
</evidence>